<gene>
    <name evidence="1" type="ORF">CLV58_113120</name>
</gene>
<accession>A0A2T0SRF7</accession>
<organism evidence="1 2">
    <name type="scientific">Spirosoma oryzae</name>
    <dbReference type="NCBI Taxonomy" id="1469603"/>
    <lineage>
        <taxon>Bacteria</taxon>
        <taxon>Pseudomonadati</taxon>
        <taxon>Bacteroidota</taxon>
        <taxon>Cytophagia</taxon>
        <taxon>Cytophagales</taxon>
        <taxon>Cytophagaceae</taxon>
        <taxon>Spirosoma</taxon>
    </lineage>
</organism>
<reference evidence="1 2" key="1">
    <citation type="submission" date="2018-03" db="EMBL/GenBank/DDBJ databases">
        <title>Genomic Encyclopedia of Archaeal and Bacterial Type Strains, Phase II (KMG-II): from individual species to whole genera.</title>
        <authorList>
            <person name="Goeker M."/>
        </authorList>
    </citation>
    <scope>NUCLEOTIDE SEQUENCE [LARGE SCALE GENOMIC DNA]</scope>
    <source>
        <strain evidence="1 2">DSM 28354</strain>
    </source>
</reference>
<comment type="caution">
    <text evidence="1">The sequence shown here is derived from an EMBL/GenBank/DDBJ whole genome shotgun (WGS) entry which is preliminary data.</text>
</comment>
<name>A0A2T0SRF7_9BACT</name>
<dbReference type="AlphaFoldDB" id="A0A2T0SRF7"/>
<sequence length="304" mass="33760">MENRAGKGGLVHKVNRIQNLYPKDSRGIVKWMLDNQLLYADRQKAPQWLAGLLSSGPVDEYSANSKPDSTKVLEATKVVRTFKNIKVSVTPNLVVTQLASTIAQAFPGVEIVTDPAAREQALAESGALALLDERRPLLLAETQLETYGEASHVVVGPPLPTQLYKANPDGSRTRWPKGTAYYDAESDTTQYLLFDAAGLDALRNRFSQGTGYSGEVETFQTLRDFYNQAEVVKLLEEENGFLRPDQAFERVVDYYPIRTVNSSQDARTKSRGFSRTLDESRQLVNRQSASNAVLLRDPITTMGD</sequence>
<keyword evidence="2" id="KW-1185">Reference proteome</keyword>
<evidence type="ECO:0000313" key="2">
    <source>
        <dbReference type="Proteomes" id="UP000238375"/>
    </source>
</evidence>
<dbReference type="Proteomes" id="UP000238375">
    <property type="component" value="Unassembled WGS sequence"/>
</dbReference>
<dbReference type="RefSeq" id="WP_106138889.1">
    <property type="nucleotide sequence ID" value="NZ_PVTE01000013.1"/>
</dbReference>
<proteinExistence type="predicted"/>
<dbReference type="EMBL" id="PVTE01000013">
    <property type="protein sequence ID" value="PRY35989.1"/>
    <property type="molecule type" value="Genomic_DNA"/>
</dbReference>
<evidence type="ECO:0000313" key="1">
    <source>
        <dbReference type="EMBL" id="PRY35989.1"/>
    </source>
</evidence>
<protein>
    <submittedName>
        <fullName evidence="1">Uncharacterized protein</fullName>
    </submittedName>
</protein>